<proteinExistence type="predicted"/>
<dbReference type="InterPro" id="IPR037523">
    <property type="entry name" value="VOC_core"/>
</dbReference>
<dbReference type="InterPro" id="IPR052164">
    <property type="entry name" value="Anthracycline_SecMetBiosynth"/>
</dbReference>
<dbReference type="AlphaFoldDB" id="A0A7W8ILI4"/>
<gene>
    <name evidence="2" type="ORF">HDF09_003245</name>
</gene>
<dbReference type="Pfam" id="PF00903">
    <property type="entry name" value="Glyoxalase"/>
    <property type="match status" value="1"/>
</dbReference>
<dbReference type="PROSITE" id="PS51819">
    <property type="entry name" value="VOC"/>
    <property type="match status" value="1"/>
</dbReference>
<evidence type="ECO:0000313" key="2">
    <source>
        <dbReference type="EMBL" id="MBB5318546.1"/>
    </source>
</evidence>
<comment type="caution">
    <text evidence="2">The sequence shown here is derived from an EMBL/GenBank/DDBJ whole genome shotgun (WGS) entry which is preliminary data.</text>
</comment>
<accession>A0A7W8ILI4</accession>
<dbReference type="InterPro" id="IPR029068">
    <property type="entry name" value="Glyas_Bleomycin-R_OHBP_Dase"/>
</dbReference>
<feature type="domain" description="VOC" evidence="1">
    <location>
        <begin position="8"/>
        <end position="127"/>
    </location>
</feature>
<evidence type="ECO:0000259" key="1">
    <source>
        <dbReference type="PROSITE" id="PS51819"/>
    </source>
</evidence>
<organism evidence="2 3">
    <name type="scientific">Tunturiibacter empetritectus</name>
    <dbReference type="NCBI Taxonomy" id="3069691"/>
    <lineage>
        <taxon>Bacteria</taxon>
        <taxon>Pseudomonadati</taxon>
        <taxon>Acidobacteriota</taxon>
        <taxon>Terriglobia</taxon>
        <taxon>Terriglobales</taxon>
        <taxon>Acidobacteriaceae</taxon>
        <taxon>Tunturiibacter</taxon>
    </lineage>
</organism>
<sequence>MKEQPKSGAVWFEIPCADLDRAARFYETILDRRMKKDDFGDPGDRMRFFPAAPGGVSGALVKRPFRKPGRGGTMVYLNCDGELDAVIARVREAGGLMLMPRTVIPGGHGAFACLKDTEGNHIGLHTSV</sequence>
<dbReference type="SUPFAM" id="SSF54593">
    <property type="entry name" value="Glyoxalase/Bleomycin resistance protein/Dihydroxybiphenyl dioxygenase"/>
    <property type="match status" value="1"/>
</dbReference>
<reference evidence="2" key="1">
    <citation type="submission" date="2020-08" db="EMBL/GenBank/DDBJ databases">
        <title>Genomic Encyclopedia of Type Strains, Phase IV (KMG-V): Genome sequencing to study the core and pangenomes of soil and plant-associated prokaryotes.</title>
        <authorList>
            <person name="Whitman W."/>
        </authorList>
    </citation>
    <scope>NUCLEOTIDE SEQUENCE [LARGE SCALE GENOMIC DNA]</scope>
    <source>
        <strain evidence="2">M8UP27</strain>
    </source>
</reference>
<evidence type="ECO:0000313" key="3">
    <source>
        <dbReference type="Proteomes" id="UP000568106"/>
    </source>
</evidence>
<dbReference type="PANTHER" id="PTHR33993:SF2">
    <property type="entry name" value="VOC DOMAIN-CONTAINING PROTEIN"/>
    <property type="match status" value="1"/>
</dbReference>
<dbReference type="CDD" id="cd07247">
    <property type="entry name" value="SgaA_N_like"/>
    <property type="match status" value="1"/>
</dbReference>
<dbReference type="InterPro" id="IPR004360">
    <property type="entry name" value="Glyas_Fos-R_dOase_dom"/>
</dbReference>
<dbReference type="Gene3D" id="3.10.180.10">
    <property type="entry name" value="2,3-Dihydroxybiphenyl 1,2-Dioxygenase, domain 1"/>
    <property type="match status" value="1"/>
</dbReference>
<name>A0A7W8ILI4_9BACT</name>
<dbReference type="Proteomes" id="UP000568106">
    <property type="component" value="Unassembled WGS sequence"/>
</dbReference>
<keyword evidence="3" id="KW-1185">Reference proteome</keyword>
<protein>
    <recommendedName>
        <fullName evidence="1">VOC domain-containing protein</fullName>
    </recommendedName>
</protein>
<dbReference type="EMBL" id="JACHDY010000005">
    <property type="protein sequence ID" value="MBB5318546.1"/>
    <property type="molecule type" value="Genomic_DNA"/>
</dbReference>
<dbReference type="PANTHER" id="PTHR33993">
    <property type="entry name" value="GLYOXALASE-RELATED"/>
    <property type="match status" value="1"/>
</dbReference>